<dbReference type="Pfam" id="PF12728">
    <property type="entry name" value="HTH_17"/>
    <property type="match status" value="1"/>
</dbReference>
<sequence>MEAILEKPTPSDRKLARAVKGKVTEATVELAKNTADTIALKIDGYKDAIDIPKSAIFLFFAILDNMADGNSIALILSDSKAHISTQQAADLLGVSRPHVVHLLDKGEIPFFKVGTHRKIHLKDLIAYDKKMKKNRADKLDLLAAQAQELNMGY</sequence>
<protein>
    <submittedName>
        <fullName evidence="2">DNA binding domain-containing protein, excisionase family</fullName>
    </submittedName>
</protein>
<proteinExistence type="predicted"/>
<dbReference type="InterPro" id="IPR010093">
    <property type="entry name" value="SinI_DNA-bd"/>
</dbReference>
<organism evidence="2 3">
    <name type="scientific">Chitinophaga terrae</name>
    <name type="common">ex Kim and Jung 2007</name>
    <dbReference type="NCBI Taxonomy" id="408074"/>
    <lineage>
        <taxon>Bacteria</taxon>
        <taxon>Pseudomonadati</taxon>
        <taxon>Bacteroidota</taxon>
        <taxon>Chitinophagia</taxon>
        <taxon>Chitinophagales</taxon>
        <taxon>Chitinophagaceae</taxon>
        <taxon>Chitinophaga</taxon>
    </lineage>
</organism>
<name>A0A1H4GMG8_9BACT</name>
<evidence type="ECO:0000313" key="3">
    <source>
        <dbReference type="Proteomes" id="UP000199656"/>
    </source>
</evidence>
<dbReference type="GO" id="GO:0003677">
    <property type="term" value="F:DNA binding"/>
    <property type="evidence" value="ECO:0007669"/>
    <property type="project" value="InterPro"/>
</dbReference>
<gene>
    <name evidence="2" type="ORF">SAMN05660909_05425</name>
</gene>
<dbReference type="Proteomes" id="UP000199656">
    <property type="component" value="Unassembled WGS sequence"/>
</dbReference>
<dbReference type="NCBIfam" id="TIGR01764">
    <property type="entry name" value="excise"/>
    <property type="match status" value="1"/>
</dbReference>
<evidence type="ECO:0000259" key="1">
    <source>
        <dbReference type="Pfam" id="PF12728"/>
    </source>
</evidence>
<keyword evidence="3" id="KW-1185">Reference proteome</keyword>
<accession>A0A1H4GMG8</accession>
<dbReference type="EMBL" id="FNRL01000043">
    <property type="protein sequence ID" value="SEB09842.1"/>
    <property type="molecule type" value="Genomic_DNA"/>
</dbReference>
<reference evidence="3" key="1">
    <citation type="submission" date="2016-10" db="EMBL/GenBank/DDBJ databases">
        <authorList>
            <person name="Varghese N."/>
            <person name="Submissions S."/>
        </authorList>
    </citation>
    <scope>NUCLEOTIDE SEQUENCE [LARGE SCALE GENOMIC DNA]</scope>
    <source>
        <strain evidence="3">DSM 23920</strain>
    </source>
</reference>
<dbReference type="InterPro" id="IPR041657">
    <property type="entry name" value="HTH_17"/>
</dbReference>
<feature type="domain" description="Helix-turn-helix" evidence="1">
    <location>
        <begin position="84"/>
        <end position="127"/>
    </location>
</feature>
<evidence type="ECO:0000313" key="2">
    <source>
        <dbReference type="EMBL" id="SEB09842.1"/>
    </source>
</evidence>
<dbReference type="AlphaFoldDB" id="A0A1H4GMG8"/>
<dbReference type="RefSeq" id="WP_089765991.1">
    <property type="nucleotide sequence ID" value="NZ_FNRL01000043.1"/>
</dbReference>
<dbReference type="STRING" id="408074.SAMN05660909_05425"/>